<evidence type="ECO:0000259" key="8">
    <source>
        <dbReference type="Pfam" id="PF00590"/>
    </source>
</evidence>
<dbReference type="InterPro" id="IPR014777">
    <property type="entry name" value="4pyrrole_Mease_sub1"/>
</dbReference>
<feature type="binding site" evidence="6 7">
    <location>
        <position position="85"/>
    </location>
    <ligand>
        <name>S-adenosyl-L-methionine</name>
        <dbReference type="ChEBI" id="CHEBI:59789"/>
    </ligand>
</feature>
<dbReference type="HAMAP" id="MF_01084">
    <property type="entry name" value="Diphthine_synth"/>
    <property type="match status" value="1"/>
</dbReference>
<feature type="binding site" evidence="6 7">
    <location>
        <position position="88"/>
    </location>
    <ligand>
        <name>S-adenosyl-L-methionine</name>
        <dbReference type="ChEBI" id="CHEBI:59789"/>
    </ligand>
</feature>
<accession>A0A1Y3GG25</accession>
<feature type="domain" description="Tetrapyrrole methylase" evidence="8">
    <location>
        <begin position="3"/>
        <end position="221"/>
    </location>
</feature>
<name>A0A1Y3GG25_9EURY</name>
<dbReference type="NCBIfam" id="TIGR00522">
    <property type="entry name" value="dph5"/>
    <property type="match status" value="1"/>
</dbReference>
<dbReference type="PANTHER" id="PTHR10882:SF0">
    <property type="entry name" value="DIPHTHINE METHYL ESTER SYNTHASE"/>
    <property type="match status" value="1"/>
</dbReference>
<feature type="binding site" evidence="6 7">
    <location>
        <position position="165"/>
    </location>
    <ligand>
        <name>S-adenosyl-L-methionine</name>
        <dbReference type="ChEBI" id="CHEBI:59789"/>
    </ligand>
</feature>
<comment type="subunit">
    <text evidence="6">Homodimer.</text>
</comment>
<comment type="caution">
    <text evidence="9">The sequence shown here is derived from an EMBL/GenBank/DDBJ whole genome shotgun (WGS) entry which is preliminary data.</text>
</comment>
<evidence type="ECO:0000256" key="4">
    <source>
        <dbReference type="ARBA" id="ARBA00022679"/>
    </source>
</evidence>
<dbReference type="PIRSF" id="PIRSF036432">
    <property type="entry name" value="Diphthine_synth"/>
    <property type="match status" value="1"/>
</dbReference>
<evidence type="ECO:0000256" key="2">
    <source>
        <dbReference type="ARBA" id="ARBA00006729"/>
    </source>
</evidence>
<dbReference type="EMBL" id="MRZU01000004">
    <property type="protein sequence ID" value="OUJ18326.1"/>
    <property type="molecule type" value="Genomic_DNA"/>
</dbReference>
<dbReference type="SUPFAM" id="SSF53790">
    <property type="entry name" value="Tetrapyrrole methylase"/>
    <property type="match status" value="1"/>
</dbReference>
<evidence type="ECO:0000256" key="6">
    <source>
        <dbReference type="HAMAP-Rule" id="MF_01084"/>
    </source>
</evidence>
<dbReference type="PANTHER" id="PTHR10882">
    <property type="entry name" value="DIPHTHINE SYNTHASE"/>
    <property type="match status" value="1"/>
</dbReference>
<dbReference type="Proteomes" id="UP000195137">
    <property type="component" value="Unassembled WGS sequence"/>
</dbReference>
<keyword evidence="4 6" id="KW-0808">Transferase</keyword>
<protein>
    <recommendedName>
        <fullName evidence="6">Diphthine synthase</fullName>
        <ecNumber evidence="6">2.1.1.98</ecNumber>
    </recommendedName>
    <alternativeName>
        <fullName evidence="6">Diphthamide biosynthesis methyltransferase</fullName>
    </alternativeName>
</protein>
<evidence type="ECO:0000256" key="3">
    <source>
        <dbReference type="ARBA" id="ARBA00022603"/>
    </source>
</evidence>
<gene>
    <name evidence="6" type="primary">dphB</name>
    <name evidence="9" type="ORF">AMET1_1238</name>
</gene>
<reference evidence="9 10" key="1">
    <citation type="submission" date="2016-12" db="EMBL/GenBank/DDBJ databases">
        <title>Discovery of methanogenic haloarchaea.</title>
        <authorList>
            <person name="Sorokin D.Y."/>
            <person name="Makarova K.S."/>
            <person name="Abbas B."/>
            <person name="Ferrer M."/>
            <person name="Golyshin P.N."/>
        </authorList>
    </citation>
    <scope>NUCLEOTIDE SEQUENCE [LARGE SCALE GENOMIC DNA]</scope>
    <source>
        <strain evidence="9">AMET1</strain>
    </source>
</reference>
<dbReference type="Gene3D" id="3.40.1010.10">
    <property type="entry name" value="Cobalt-precorrin-4 Transmethylase, Domain 1"/>
    <property type="match status" value="1"/>
</dbReference>
<dbReference type="InterPro" id="IPR004551">
    <property type="entry name" value="Dphthn_synthase"/>
</dbReference>
<dbReference type="UniPathway" id="UPA00559"/>
<evidence type="ECO:0000256" key="1">
    <source>
        <dbReference type="ARBA" id="ARBA00005156"/>
    </source>
</evidence>
<feature type="binding site" evidence="6 7">
    <location>
        <position position="206"/>
    </location>
    <ligand>
        <name>S-adenosyl-L-methionine</name>
        <dbReference type="ChEBI" id="CHEBI:59789"/>
    </ligand>
</feature>
<dbReference type="GO" id="GO:0032259">
    <property type="term" value="P:methylation"/>
    <property type="evidence" value="ECO:0007669"/>
    <property type="project" value="UniProtKB-KW"/>
</dbReference>
<dbReference type="InterPro" id="IPR035996">
    <property type="entry name" value="4pyrrol_Methylase_sf"/>
</dbReference>
<dbReference type="OrthoDB" id="39139at2157"/>
<dbReference type="RefSeq" id="WP_086637612.1">
    <property type="nucleotide sequence ID" value="NZ_MRZU01000004.1"/>
</dbReference>
<proteinExistence type="inferred from homology"/>
<dbReference type="GO" id="GO:0017183">
    <property type="term" value="P:protein histidyl modification to diphthamide"/>
    <property type="evidence" value="ECO:0007669"/>
    <property type="project" value="UniProtKB-UniRule"/>
</dbReference>
<comment type="similarity">
    <text evidence="2 6">Belongs to the diphthine synthase family.</text>
</comment>
<dbReference type="Pfam" id="PF00590">
    <property type="entry name" value="TP_methylase"/>
    <property type="match status" value="1"/>
</dbReference>
<evidence type="ECO:0000256" key="5">
    <source>
        <dbReference type="ARBA" id="ARBA00022691"/>
    </source>
</evidence>
<dbReference type="GO" id="GO:0004164">
    <property type="term" value="F:diphthine synthase activity"/>
    <property type="evidence" value="ECO:0007669"/>
    <property type="project" value="UniProtKB-UniRule"/>
</dbReference>
<comment type="pathway">
    <text evidence="1 6">Protein modification; peptidyl-diphthamide biosynthesis.</text>
</comment>
<feature type="binding site" evidence="6 7">
    <location>
        <position position="231"/>
    </location>
    <ligand>
        <name>S-adenosyl-L-methionine</name>
        <dbReference type="ChEBI" id="CHEBI:59789"/>
    </ligand>
</feature>
<feature type="binding site" evidence="6 7">
    <location>
        <begin position="113"/>
        <end position="114"/>
    </location>
    <ligand>
        <name>S-adenosyl-L-methionine</name>
        <dbReference type="ChEBI" id="CHEBI:59789"/>
    </ligand>
</feature>
<sequence length="253" mass="27574">MSLVFIGLGLFDVKDMSVKGLERARECDRLFAEFYTSRLMGSSVDEIEEFIGMEVEVLGRDVVEGSDLILDCAEECRVGFLVAGDSMIATTHNDIRLRALERGIGTEIVHAASIFTAAPGLAGLQNYKFGRSATIAFPYNGRVPRSGYEAVRENRERGLHTLLFLDIKEDGFMSPVEGFECLLEVEEEVGDGVVDLDLPVVVVGRAGSGDPEVCAGRLGSLLDAVFGEPLHILIVPGDLHFLEEEALEMFGLD</sequence>
<keyword evidence="3 6" id="KW-0489">Methyltransferase</keyword>
<keyword evidence="10" id="KW-1185">Reference proteome</keyword>
<dbReference type="CDD" id="cd11647">
    <property type="entry name" value="DHP5_DphB"/>
    <property type="match status" value="1"/>
</dbReference>
<dbReference type="AlphaFoldDB" id="A0A1Y3GG25"/>
<evidence type="ECO:0000313" key="9">
    <source>
        <dbReference type="EMBL" id="OUJ18326.1"/>
    </source>
</evidence>
<evidence type="ECO:0000256" key="7">
    <source>
        <dbReference type="PIRSR" id="PIRSR036432-1"/>
    </source>
</evidence>
<evidence type="ECO:0000313" key="10">
    <source>
        <dbReference type="Proteomes" id="UP000195137"/>
    </source>
</evidence>
<feature type="binding site" evidence="6 7">
    <location>
        <position position="10"/>
    </location>
    <ligand>
        <name>S-adenosyl-L-methionine</name>
        <dbReference type="ChEBI" id="CHEBI:59789"/>
    </ligand>
</feature>
<organism evidence="9 10">
    <name type="scientific">Methanonatronarchaeum thermophilum</name>
    <dbReference type="NCBI Taxonomy" id="1927129"/>
    <lineage>
        <taxon>Archaea</taxon>
        <taxon>Methanobacteriati</taxon>
        <taxon>Methanobacteriota</taxon>
        <taxon>Methanonatronarchaeia</taxon>
        <taxon>Methanonatronarchaeales</taxon>
        <taxon>Methanonatronarchaeaceae</taxon>
        <taxon>Methanonatronarchaeum</taxon>
    </lineage>
</organism>
<keyword evidence="5 6" id="KW-0949">S-adenosyl-L-methionine</keyword>
<dbReference type="InterPro" id="IPR014776">
    <property type="entry name" value="4pyrrole_Mease_sub2"/>
</dbReference>
<comment type="catalytic activity">
    <reaction evidence="6">
        <text>2-[(3S)-amino-3-carboxypropyl]-L-histidyl-[translation elongation factor 2] + 3 S-adenosyl-L-methionine = diphthine-[translation elongation factor 2] + 3 S-adenosyl-L-homocysteine + 3 H(+)</text>
        <dbReference type="Rhea" id="RHEA:36415"/>
        <dbReference type="Rhea" id="RHEA-COMP:9749"/>
        <dbReference type="Rhea" id="RHEA-COMP:10172"/>
        <dbReference type="ChEBI" id="CHEBI:15378"/>
        <dbReference type="ChEBI" id="CHEBI:57856"/>
        <dbReference type="ChEBI" id="CHEBI:59789"/>
        <dbReference type="ChEBI" id="CHEBI:73995"/>
        <dbReference type="ChEBI" id="CHEBI:82696"/>
        <dbReference type="EC" id="2.1.1.98"/>
    </reaction>
</comment>
<dbReference type="Gene3D" id="3.30.950.10">
    <property type="entry name" value="Methyltransferase, Cobalt-precorrin-4 Transmethylase, Domain 2"/>
    <property type="match status" value="1"/>
</dbReference>
<comment type="function">
    <text evidence="6">S-adenosyl-L-methionine-dependent methyltransferase that catalyzes the trimethylation of the amino group of the modified target histidine residue in translation elongation factor 2 (EF-2), to form an intermediate called diphthine. The three successive methylation reactions represent the second step of diphthamide biosynthesis.</text>
</comment>
<dbReference type="EC" id="2.1.1.98" evidence="6"/>
<dbReference type="InterPro" id="IPR000878">
    <property type="entry name" value="4pyrrol_Mease"/>
</dbReference>